<dbReference type="EMBL" id="JAFNEN010000539">
    <property type="protein sequence ID" value="KAG8181038.1"/>
    <property type="molecule type" value="Genomic_DNA"/>
</dbReference>
<reference evidence="2 3" key="1">
    <citation type="journal article" date="2022" name="Nat. Ecol. Evol.">
        <title>A masculinizing supergene underlies an exaggerated male reproductive morph in a spider.</title>
        <authorList>
            <person name="Hendrickx F."/>
            <person name="De Corte Z."/>
            <person name="Sonet G."/>
            <person name="Van Belleghem S.M."/>
            <person name="Kostlbacher S."/>
            <person name="Vangestel C."/>
        </authorList>
    </citation>
    <scope>NUCLEOTIDE SEQUENCE [LARGE SCALE GENOMIC DNA]</scope>
    <source>
        <strain evidence="2">W744_W776</strain>
    </source>
</reference>
<dbReference type="Proteomes" id="UP000827092">
    <property type="component" value="Unassembled WGS sequence"/>
</dbReference>
<evidence type="ECO:0000313" key="3">
    <source>
        <dbReference type="Proteomes" id="UP000827092"/>
    </source>
</evidence>
<evidence type="ECO:0000256" key="1">
    <source>
        <dbReference type="SAM" id="MobiDB-lite"/>
    </source>
</evidence>
<comment type="caution">
    <text evidence="2">The sequence shown here is derived from an EMBL/GenBank/DDBJ whole genome shotgun (WGS) entry which is preliminary data.</text>
</comment>
<proteinExistence type="predicted"/>
<organism evidence="2 3">
    <name type="scientific">Oedothorax gibbosus</name>
    <dbReference type="NCBI Taxonomy" id="931172"/>
    <lineage>
        <taxon>Eukaryota</taxon>
        <taxon>Metazoa</taxon>
        <taxon>Ecdysozoa</taxon>
        <taxon>Arthropoda</taxon>
        <taxon>Chelicerata</taxon>
        <taxon>Arachnida</taxon>
        <taxon>Araneae</taxon>
        <taxon>Araneomorphae</taxon>
        <taxon>Entelegynae</taxon>
        <taxon>Araneoidea</taxon>
        <taxon>Linyphiidae</taxon>
        <taxon>Erigoninae</taxon>
        <taxon>Oedothorax</taxon>
    </lineage>
</organism>
<dbReference type="AlphaFoldDB" id="A0AAV6UAZ4"/>
<protein>
    <submittedName>
        <fullName evidence="2">Uncharacterized protein</fullName>
    </submittedName>
</protein>
<name>A0AAV6UAZ4_9ARAC</name>
<sequence>MKSLASGMGSEGYAVPWIHFTRMQFLDLCEAAESISNLQPEPSSSSATGVLDYSFQSSQLNDQFIDVPAGDACPEPPTKKPKKRQTPEDELLQRTIK</sequence>
<gene>
    <name evidence="2" type="ORF">JTE90_024784</name>
</gene>
<accession>A0AAV6UAZ4</accession>
<evidence type="ECO:0000313" key="2">
    <source>
        <dbReference type="EMBL" id="KAG8181038.1"/>
    </source>
</evidence>
<keyword evidence="3" id="KW-1185">Reference proteome</keyword>
<feature type="region of interest" description="Disordered" evidence="1">
    <location>
        <begin position="65"/>
        <end position="97"/>
    </location>
</feature>